<dbReference type="Proteomes" id="UP000565785">
    <property type="component" value="Unassembled WGS sequence"/>
</dbReference>
<gene>
    <name evidence="2" type="primary">Tedc1</name>
    <name evidence="2" type="ORF">RHICYA_R10679</name>
</gene>
<organism evidence="2 3">
    <name type="scientific">Rhinopomastus cyanomelas</name>
    <name type="common">Common scimitarbill</name>
    <dbReference type="NCBI Taxonomy" id="113115"/>
    <lineage>
        <taxon>Eukaryota</taxon>
        <taxon>Metazoa</taxon>
        <taxon>Chordata</taxon>
        <taxon>Craniata</taxon>
        <taxon>Vertebrata</taxon>
        <taxon>Euteleostomi</taxon>
        <taxon>Archelosauria</taxon>
        <taxon>Archosauria</taxon>
        <taxon>Dinosauria</taxon>
        <taxon>Saurischia</taxon>
        <taxon>Theropoda</taxon>
        <taxon>Coelurosauria</taxon>
        <taxon>Aves</taxon>
        <taxon>Neognathae</taxon>
        <taxon>Neoaves</taxon>
        <taxon>Telluraves</taxon>
        <taxon>Coraciimorphae</taxon>
        <taxon>Bucerotiformes</taxon>
        <taxon>Rhinopomastidae</taxon>
        <taxon>Rhinopomastus</taxon>
    </lineage>
</organism>
<protein>
    <submittedName>
        <fullName evidence="2">TEDC1 protein</fullName>
    </submittedName>
</protein>
<dbReference type="PANTHER" id="PTHR35076">
    <property type="entry name" value="TUBULIN EPSILON AND DELTA COMPLEX PROTEIN 1"/>
    <property type="match status" value="1"/>
</dbReference>
<dbReference type="OrthoDB" id="9906141at2759"/>
<feature type="domain" description="Tubulin epsilon and delta complex protein 1" evidence="1">
    <location>
        <begin position="76"/>
        <end position="253"/>
    </location>
</feature>
<evidence type="ECO:0000313" key="3">
    <source>
        <dbReference type="Proteomes" id="UP000565785"/>
    </source>
</evidence>
<feature type="non-terminal residue" evidence="2">
    <location>
        <position position="1"/>
    </location>
</feature>
<sequence>RALSGAVGALCRALPPRTRPAPDTLRRARFDRPQASLDFWRLLYALLKQIHGSKWTESDAIDNQIRFVKSALWYHGYGRPELYGLPSDGSAGSRELFLAFSWLLHRLSLLEQLLARNRVKTGDETSVCTCEDELPDSQEGTTEVAPDYGLEARVDVRYLQWLNGKLRLQWRSLHAQHQEQCKLLHKIHLFTSGCHMDRSLGHFSVTETDLIRQPENYKQLLQLLESETMQLEAFLEWKQLEPVYWQWMETVLDNMAEEGNLHESQEARVKKSRLPSVTACCPWADRVTGQIDRLSGDLVTLDGKLRELVTQRKAAWCEKVKTRKEELQKEGFSASARKIQEGVELRLLDLAHRCAQRTPKLHGSCRLVFQSKKPASKAGLSGSGCTEPVSAVSAADVISELRTREASLARELKQLQEECRQRLDAIAEGLDGVICIAP</sequence>
<dbReference type="EMBL" id="VXBP01005923">
    <property type="protein sequence ID" value="NXN98932.1"/>
    <property type="molecule type" value="Genomic_DNA"/>
</dbReference>
<evidence type="ECO:0000313" key="2">
    <source>
        <dbReference type="EMBL" id="NXN98932.1"/>
    </source>
</evidence>
<evidence type="ECO:0000259" key="1">
    <source>
        <dbReference type="Pfam" id="PF14970"/>
    </source>
</evidence>
<feature type="non-terminal residue" evidence="2">
    <location>
        <position position="438"/>
    </location>
</feature>
<dbReference type="InterPro" id="IPR043535">
    <property type="entry name" value="TEDC1"/>
</dbReference>
<dbReference type="PANTHER" id="PTHR35076:SF1">
    <property type="entry name" value="TUBULIN EPSILON AND DELTA COMPLEX PROTEIN 1"/>
    <property type="match status" value="1"/>
</dbReference>
<name>A0A7L1NHD6_RHICY</name>
<proteinExistence type="predicted"/>
<dbReference type="Pfam" id="PF14970">
    <property type="entry name" value="TEDC1"/>
    <property type="match status" value="1"/>
</dbReference>
<reference evidence="2 3" key="1">
    <citation type="submission" date="2019-09" db="EMBL/GenBank/DDBJ databases">
        <title>Bird 10,000 Genomes (B10K) Project - Family phase.</title>
        <authorList>
            <person name="Zhang G."/>
        </authorList>
    </citation>
    <scope>NUCLEOTIDE SEQUENCE [LARGE SCALE GENOMIC DNA]</scope>
    <source>
        <strain evidence="2">B10K-DU-002-35</strain>
        <tissue evidence="2">Muscle</tissue>
    </source>
</reference>
<comment type="caution">
    <text evidence="2">The sequence shown here is derived from an EMBL/GenBank/DDBJ whole genome shotgun (WGS) entry which is preliminary data.</text>
</comment>
<dbReference type="InterPro" id="IPR027996">
    <property type="entry name" value="TEDC1_dom"/>
</dbReference>
<accession>A0A7L1NHD6</accession>
<keyword evidence="3" id="KW-1185">Reference proteome</keyword>
<dbReference type="AlphaFoldDB" id="A0A7L1NHD6"/>